<evidence type="ECO:0000256" key="13">
    <source>
        <dbReference type="SAM" id="Phobius"/>
    </source>
</evidence>
<keyword evidence="7 10" id="KW-0408">Iron</keyword>
<dbReference type="EMBL" id="JARO02009072">
    <property type="protein sequence ID" value="KPP62005.1"/>
    <property type="molecule type" value="Genomic_DNA"/>
</dbReference>
<protein>
    <submittedName>
        <fullName evidence="14">Cytochrome P450 2B4-like</fullName>
    </submittedName>
</protein>
<accession>A0A0P7WF72</accession>
<evidence type="ECO:0000256" key="10">
    <source>
        <dbReference type="PIRSR" id="PIRSR602401-1"/>
    </source>
</evidence>
<dbReference type="SUPFAM" id="SSF48264">
    <property type="entry name" value="Cytochrome P450"/>
    <property type="match status" value="1"/>
</dbReference>
<evidence type="ECO:0000313" key="15">
    <source>
        <dbReference type="Proteomes" id="UP000034805"/>
    </source>
</evidence>
<dbReference type="PRINTS" id="PR01686">
    <property type="entry name" value="EP450ICYP2D"/>
</dbReference>
<keyword evidence="4 10" id="KW-0349">Heme</keyword>
<evidence type="ECO:0000256" key="4">
    <source>
        <dbReference type="ARBA" id="ARBA00022617"/>
    </source>
</evidence>
<keyword evidence="13" id="KW-1133">Transmembrane helix</keyword>
<comment type="caution">
    <text evidence="14">The sequence shown here is derived from an EMBL/GenBank/DDBJ whole genome shotgun (WGS) entry which is preliminary data.</text>
</comment>
<evidence type="ECO:0000313" key="14">
    <source>
        <dbReference type="EMBL" id="KPP62005.1"/>
    </source>
</evidence>
<dbReference type="PRINTS" id="PR00385">
    <property type="entry name" value="P450"/>
</dbReference>
<keyword evidence="5 10" id="KW-0479">Metal-binding</keyword>
<dbReference type="InterPro" id="IPR001128">
    <property type="entry name" value="Cyt_P450"/>
</dbReference>
<comment type="similarity">
    <text evidence="3 11">Belongs to the cytochrome P450 family.</text>
</comment>
<dbReference type="AlphaFoldDB" id="A0A0P7WF72"/>
<dbReference type="InterPro" id="IPR050182">
    <property type="entry name" value="Cytochrome_P450_fam2"/>
</dbReference>
<dbReference type="Pfam" id="PF00067">
    <property type="entry name" value="p450"/>
    <property type="match status" value="1"/>
</dbReference>
<dbReference type="GO" id="GO:0005737">
    <property type="term" value="C:cytoplasm"/>
    <property type="evidence" value="ECO:0007669"/>
    <property type="project" value="TreeGrafter"/>
</dbReference>
<dbReference type="PROSITE" id="PS00086">
    <property type="entry name" value="CYTOCHROME_P450"/>
    <property type="match status" value="1"/>
</dbReference>
<dbReference type="InterPro" id="IPR002401">
    <property type="entry name" value="Cyt_P450_E_grp-I"/>
</dbReference>
<feature type="non-terminal residue" evidence="14">
    <location>
        <position position="1"/>
    </location>
</feature>
<keyword evidence="13" id="KW-0812">Transmembrane</keyword>
<dbReference type="GO" id="GO:0020037">
    <property type="term" value="F:heme binding"/>
    <property type="evidence" value="ECO:0007669"/>
    <property type="project" value="InterPro"/>
</dbReference>
<dbReference type="PRINTS" id="PR00463">
    <property type="entry name" value="EP450I"/>
</dbReference>
<evidence type="ECO:0000256" key="1">
    <source>
        <dbReference type="ARBA" id="ARBA00001971"/>
    </source>
</evidence>
<gene>
    <name evidence="14" type="ORF">Z043_119843</name>
</gene>
<feature type="binding site" description="axial binding residue" evidence="10">
    <location>
        <position position="470"/>
    </location>
    <ligand>
        <name>heme</name>
        <dbReference type="ChEBI" id="CHEBI:30413"/>
    </ligand>
    <ligandPart>
        <name>Fe</name>
        <dbReference type="ChEBI" id="CHEBI:18248"/>
    </ligandPart>
</feature>
<comment type="cofactor">
    <cofactor evidence="1 10">
        <name>heme</name>
        <dbReference type="ChEBI" id="CHEBI:30413"/>
    </cofactor>
</comment>
<evidence type="ECO:0000256" key="2">
    <source>
        <dbReference type="ARBA" id="ARBA00004370"/>
    </source>
</evidence>
<dbReference type="InterPro" id="IPR017972">
    <property type="entry name" value="Cyt_P450_CS"/>
</dbReference>
<evidence type="ECO:0000256" key="8">
    <source>
        <dbReference type="ARBA" id="ARBA00023033"/>
    </source>
</evidence>
<dbReference type="PANTHER" id="PTHR24300">
    <property type="entry name" value="CYTOCHROME P450 508A4-RELATED"/>
    <property type="match status" value="1"/>
</dbReference>
<evidence type="ECO:0000256" key="3">
    <source>
        <dbReference type="ARBA" id="ARBA00010617"/>
    </source>
</evidence>
<dbReference type="CDD" id="cd11026">
    <property type="entry name" value="CYP2"/>
    <property type="match status" value="1"/>
</dbReference>
<comment type="subcellular location">
    <subcellularLocation>
        <location evidence="2">Membrane</location>
    </subcellularLocation>
</comment>
<keyword evidence="9 13" id="KW-0472">Membrane</keyword>
<keyword evidence="8 11" id="KW-0503">Monooxygenase</keyword>
<evidence type="ECO:0000256" key="7">
    <source>
        <dbReference type="ARBA" id="ARBA00023004"/>
    </source>
</evidence>
<feature type="region of interest" description="Disordered" evidence="12">
    <location>
        <begin position="1"/>
        <end position="23"/>
    </location>
</feature>
<name>A0A0P7WF72_SCLFO</name>
<dbReference type="STRING" id="113540.ENSSFOP00015042899"/>
<dbReference type="GO" id="GO:0006082">
    <property type="term" value="P:organic acid metabolic process"/>
    <property type="evidence" value="ECO:0007669"/>
    <property type="project" value="TreeGrafter"/>
</dbReference>
<evidence type="ECO:0000256" key="9">
    <source>
        <dbReference type="ARBA" id="ARBA00023136"/>
    </source>
</evidence>
<evidence type="ECO:0000256" key="5">
    <source>
        <dbReference type="ARBA" id="ARBA00022723"/>
    </source>
</evidence>
<dbReference type="GO" id="GO:0016712">
    <property type="term" value="F:oxidoreductase activity, acting on paired donors, with incorporation or reduction of molecular oxygen, reduced flavin or flavoprotein as one donor, and incorporation of one atom of oxygen"/>
    <property type="evidence" value="ECO:0007669"/>
    <property type="project" value="InterPro"/>
</dbReference>
<dbReference type="FunFam" id="1.10.630.10:FF:000004">
    <property type="entry name" value="cytochrome P450 2D15 isoform X1"/>
    <property type="match status" value="1"/>
</dbReference>
<proteinExistence type="inferred from homology"/>
<evidence type="ECO:0000256" key="12">
    <source>
        <dbReference type="SAM" id="MobiDB-lite"/>
    </source>
</evidence>
<dbReference type="InterPro" id="IPR036396">
    <property type="entry name" value="Cyt_P450_sf"/>
</dbReference>
<dbReference type="PANTHER" id="PTHR24300:SF326">
    <property type="entry name" value="CYTOCHROME P450-RELATED"/>
    <property type="match status" value="1"/>
</dbReference>
<keyword evidence="6 11" id="KW-0560">Oxidoreductase</keyword>
<dbReference type="GO" id="GO:0006805">
    <property type="term" value="P:xenobiotic metabolic process"/>
    <property type="evidence" value="ECO:0007669"/>
    <property type="project" value="TreeGrafter"/>
</dbReference>
<dbReference type="GO" id="GO:0016020">
    <property type="term" value="C:membrane"/>
    <property type="evidence" value="ECO:0007669"/>
    <property type="project" value="UniProtKB-SubCell"/>
</dbReference>
<dbReference type="GO" id="GO:0005506">
    <property type="term" value="F:iron ion binding"/>
    <property type="evidence" value="ECO:0007669"/>
    <property type="project" value="InterPro"/>
</dbReference>
<organism evidence="14 15">
    <name type="scientific">Scleropages formosus</name>
    <name type="common">Asian bonytongue</name>
    <name type="synonym">Osteoglossum formosum</name>
    <dbReference type="NCBI Taxonomy" id="113540"/>
    <lineage>
        <taxon>Eukaryota</taxon>
        <taxon>Metazoa</taxon>
        <taxon>Chordata</taxon>
        <taxon>Craniata</taxon>
        <taxon>Vertebrata</taxon>
        <taxon>Euteleostomi</taxon>
        <taxon>Actinopterygii</taxon>
        <taxon>Neopterygii</taxon>
        <taxon>Teleostei</taxon>
        <taxon>Osteoglossocephala</taxon>
        <taxon>Osteoglossomorpha</taxon>
        <taxon>Osteoglossiformes</taxon>
        <taxon>Osteoglossidae</taxon>
        <taxon>Scleropages</taxon>
    </lineage>
</organism>
<evidence type="ECO:0000256" key="6">
    <source>
        <dbReference type="ARBA" id="ARBA00023002"/>
    </source>
</evidence>
<feature type="transmembrane region" description="Helical" evidence="13">
    <location>
        <begin position="46"/>
        <end position="66"/>
    </location>
</feature>
<dbReference type="InterPro" id="IPR008069">
    <property type="entry name" value="Cyt_P450_E_grp-I_CYP2D-like"/>
</dbReference>
<reference evidence="14 15" key="1">
    <citation type="submission" date="2015-08" db="EMBL/GenBank/DDBJ databases">
        <title>The genome of the Asian arowana (Scleropages formosus).</title>
        <authorList>
            <person name="Tan M.H."/>
            <person name="Gan H.M."/>
            <person name="Croft L.J."/>
            <person name="Austin C.M."/>
        </authorList>
    </citation>
    <scope>NUCLEOTIDE SEQUENCE [LARGE SCALE GENOMIC DNA]</scope>
    <source>
        <strain evidence="14">Aro1</strain>
    </source>
</reference>
<evidence type="ECO:0000256" key="11">
    <source>
        <dbReference type="RuleBase" id="RU000461"/>
    </source>
</evidence>
<dbReference type="Proteomes" id="UP000034805">
    <property type="component" value="Unassembled WGS sequence"/>
</dbReference>
<dbReference type="Gene3D" id="1.10.630.10">
    <property type="entry name" value="Cytochrome P450"/>
    <property type="match status" value="1"/>
</dbReference>
<sequence length="528" mass="60674">SISLSPDSVAEERPSSQGSRTDGEVTKIHVRLAENITMEIVRLLDWSNLGSVVFFGLLFLFFSEMFRIRFFQNKLPPGPKPFPFVGNLPQIIKAPMKFINKIKEYGEISSFHFGREPSIVLNTIDVVKEALVHNASEFSGRPYIPVIDWVTNGKGIVTVPYGTSWRQQRRFALQTLRNFGLGKKSLEERVSEEARYLIEELEKHKGKSFDPQHCLQNAVANIICSIVFGNRFDYDNKRFGYFLEITNRNFILAGSPVGQITNFLPFIKYLPGPQQNIKRNANKLLAFFEEAVKEHKSTLDRENLRDFIDTYLVEIEAQKSNPESTFSEENMIMTVADLFFAGTDTTATTLRWGLIFMMEHPDIQVLGYDRLPTMDDRANMHYVHATVHEIQRFANIVPLGVVHSVTKDTQLRGYHLAEGTQVFVNMTAILTDKDHWKFPYEFNPGNFLNDEGKFFRHEAFLAFSLGPRVCLGEQLARMELFIFFVSLIQHLKFIWPPGVDSYDRDGIFGIVRGPRPFMILCHSRDCKK</sequence>